<comment type="similarity">
    <text evidence="1">Belongs to the LysR transcriptional regulatory family.</text>
</comment>
<name>A0A1N6RZK7_9GAMM</name>
<dbReference type="InterPro" id="IPR036388">
    <property type="entry name" value="WH-like_DNA-bd_sf"/>
</dbReference>
<evidence type="ECO:0000256" key="2">
    <source>
        <dbReference type="ARBA" id="ARBA00023015"/>
    </source>
</evidence>
<dbReference type="GO" id="GO:0003700">
    <property type="term" value="F:DNA-binding transcription factor activity"/>
    <property type="evidence" value="ECO:0007669"/>
    <property type="project" value="InterPro"/>
</dbReference>
<dbReference type="SUPFAM" id="SSF53850">
    <property type="entry name" value="Periplasmic binding protein-like II"/>
    <property type="match status" value="1"/>
</dbReference>
<sequence>MQDLNDLYYFVHVVDHGGFAPAGRALGVPKSKLSRRIALLEERLGVRLIQRSSRKFHVTESGMAYYGHAKAALVEAAAAEEAILSKQSEPRGIVRMSCPITLLDTDVGPMLSEFLSLHPQITLYLDATNRRVDVIGEGLDIALRVRPPPLEDSDLVLKVLAKRQQCLVASPRLMARLGKPTSPESLLGYPSMDLGLPQNQHMWDLHGPKGEHAAIHHQPRFVTRGMLALRDAAVTGVGIVQLPRMVTRGLVADGQLQHVLDGWAPREELIHAVFASRRGLLPSVRALIDFLAARFAALPED</sequence>
<dbReference type="Proteomes" id="UP000241788">
    <property type="component" value="Unassembled WGS sequence"/>
</dbReference>
<keyword evidence="2" id="KW-0805">Transcription regulation</keyword>
<dbReference type="Pfam" id="PF03466">
    <property type="entry name" value="LysR_substrate"/>
    <property type="match status" value="1"/>
</dbReference>
<evidence type="ECO:0000256" key="1">
    <source>
        <dbReference type="ARBA" id="ARBA00009437"/>
    </source>
</evidence>
<dbReference type="CDD" id="cd08473">
    <property type="entry name" value="PBP2_CrgA_like_4"/>
    <property type="match status" value="1"/>
</dbReference>
<evidence type="ECO:0000313" key="7">
    <source>
        <dbReference type="Proteomes" id="UP000241788"/>
    </source>
</evidence>
<proteinExistence type="inferred from homology"/>
<accession>A0A1N6RZK7</accession>
<organism evidence="6 7">
    <name type="scientific">Solilutibacter tolerans</name>
    <dbReference type="NCBI Taxonomy" id="1604334"/>
    <lineage>
        <taxon>Bacteria</taxon>
        <taxon>Pseudomonadati</taxon>
        <taxon>Pseudomonadota</taxon>
        <taxon>Gammaproteobacteria</taxon>
        <taxon>Lysobacterales</taxon>
        <taxon>Lysobacteraceae</taxon>
        <taxon>Solilutibacter</taxon>
    </lineage>
</organism>
<evidence type="ECO:0000256" key="3">
    <source>
        <dbReference type="ARBA" id="ARBA00023125"/>
    </source>
</evidence>
<dbReference type="AlphaFoldDB" id="A0A1N6RZK7"/>
<dbReference type="PROSITE" id="PS50931">
    <property type="entry name" value="HTH_LYSR"/>
    <property type="match status" value="1"/>
</dbReference>
<dbReference type="RefSeq" id="WP_076586503.1">
    <property type="nucleotide sequence ID" value="NZ_FTLW01000002.1"/>
</dbReference>
<dbReference type="NCBIfam" id="NF011573">
    <property type="entry name" value="PRK14997.1"/>
    <property type="match status" value="1"/>
</dbReference>
<dbReference type="InterPro" id="IPR036390">
    <property type="entry name" value="WH_DNA-bd_sf"/>
</dbReference>
<keyword evidence="4" id="KW-0804">Transcription</keyword>
<dbReference type="OrthoDB" id="5671700at2"/>
<dbReference type="PANTHER" id="PTHR30537">
    <property type="entry name" value="HTH-TYPE TRANSCRIPTIONAL REGULATOR"/>
    <property type="match status" value="1"/>
</dbReference>
<dbReference type="GO" id="GO:0043565">
    <property type="term" value="F:sequence-specific DNA binding"/>
    <property type="evidence" value="ECO:0007669"/>
    <property type="project" value="TreeGrafter"/>
</dbReference>
<dbReference type="FunFam" id="1.10.10.10:FF:000001">
    <property type="entry name" value="LysR family transcriptional regulator"/>
    <property type="match status" value="1"/>
</dbReference>
<dbReference type="InterPro" id="IPR005119">
    <property type="entry name" value="LysR_subst-bd"/>
</dbReference>
<reference evidence="7" key="1">
    <citation type="submission" date="2017-01" db="EMBL/GenBank/DDBJ databases">
        <authorList>
            <person name="Varghese N."/>
            <person name="Submissions S."/>
        </authorList>
    </citation>
    <scope>NUCLEOTIDE SEQUENCE [LARGE SCALE GENOMIC DNA]</scope>
    <source>
        <strain evidence="7">UM1</strain>
    </source>
</reference>
<evidence type="ECO:0000259" key="5">
    <source>
        <dbReference type="PROSITE" id="PS50931"/>
    </source>
</evidence>
<dbReference type="EMBL" id="FTLW01000002">
    <property type="protein sequence ID" value="SIQ34283.1"/>
    <property type="molecule type" value="Genomic_DNA"/>
</dbReference>
<dbReference type="SUPFAM" id="SSF46785">
    <property type="entry name" value="Winged helix' DNA-binding domain"/>
    <property type="match status" value="1"/>
</dbReference>
<feature type="domain" description="HTH lysR-type" evidence="5">
    <location>
        <begin position="1"/>
        <end position="59"/>
    </location>
</feature>
<evidence type="ECO:0000313" key="6">
    <source>
        <dbReference type="EMBL" id="SIQ34283.1"/>
    </source>
</evidence>
<gene>
    <name evidence="6" type="ORF">SAMN05421546_1140</name>
</gene>
<dbReference type="PANTHER" id="PTHR30537:SF31">
    <property type="entry name" value="TRANSCRIPTIONAL REGULATOR, LYSR FAMILY"/>
    <property type="match status" value="1"/>
</dbReference>
<dbReference type="STRING" id="1604334.SAMN05421546_1140"/>
<dbReference type="Gene3D" id="1.10.10.10">
    <property type="entry name" value="Winged helix-like DNA-binding domain superfamily/Winged helix DNA-binding domain"/>
    <property type="match status" value="1"/>
</dbReference>
<keyword evidence="7" id="KW-1185">Reference proteome</keyword>
<dbReference type="Gene3D" id="3.40.190.290">
    <property type="match status" value="1"/>
</dbReference>
<dbReference type="InterPro" id="IPR058163">
    <property type="entry name" value="LysR-type_TF_proteobact-type"/>
</dbReference>
<evidence type="ECO:0000256" key="4">
    <source>
        <dbReference type="ARBA" id="ARBA00023163"/>
    </source>
</evidence>
<dbReference type="Pfam" id="PF00126">
    <property type="entry name" value="HTH_1"/>
    <property type="match status" value="1"/>
</dbReference>
<dbReference type="InterPro" id="IPR000847">
    <property type="entry name" value="LysR_HTH_N"/>
</dbReference>
<protein>
    <submittedName>
        <fullName evidence="6">Transcriptional regulator, LysR family</fullName>
    </submittedName>
</protein>
<dbReference type="GO" id="GO:0006351">
    <property type="term" value="P:DNA-templated transcription"/>
    <property type="evidence" value="ECO:0007669"/>
    <property type="project" value="TreeGrafter"/>
</dbReference>
<keyword evidence="3" id="KW-0238">DNA-binding</keyword>